<dbReference type="AlphaFoldDB" id="A0A0E0K9E6"/>
<evidence type="ECO:0000313" key="2">
    <source>
        <dbReference type="EnsemblPlants" id="OPUNC03G05180.1"/>
    </source>
</evidence>
<accession>A0A0E0K9E6</accession>
<dbReference type="EnsemblPlants" id="OPUNC03G05180.1">
    <property type="protein sequence ID" value="OPUNC03G05180.1"/>
    <property type="gene ID" value="OPUNC03G05180"/>
</dbReference>
<name>A0A0E0K9E6_ORYPU</name>
<evidence type="ECO:0000313" key="3">
    <source>
        <dbReference type="Proteomes" id="UP000026962"/>
    </source>
</evidence>
<reference evidence="2" key="1">
    <citation type="submission" date="2015-04" db="UniProtKB">
        <authorList>
            <consortium name="EnsemblPlants"/>
        </authorList>
    </citation>
    <scope>IDENTIFICATION</scope>
</reference>
<protein>
    <recommendedName>
        <fullName evidence="1">DUF1618 domain-containing protein</fullName>
    </recommendedName>
</protein>
<dbReference type="PANTHER" id="PTHR33074:SF83">
    <property type="entry name" value="EXPRESSED PROTEIN"/>
    <property type="match status" value="1"/>
</dbReference>
<dbReference type="OMA" id="FRTCTIC"/>
<reference evidence="2" key="2">
    <citation type="submission" date="2018-05" db="EMBL/GenBank/DDBJ databases">
        <title>OpunRS2 (Oryza punctata Reference Sequence Version 2).</title>
        <authorList>
            <person name="Zhang J."/>
            <person name="Kudrna D."/>
            <person name="Lee S."/>
            <person name="Talag J."/>
            <person name="Welchert J."/>
            <person name="Wing R.A."/>
        </authorList>
    </citation>
    <scope>NUCLEOTIDE SEQUENCE [LARGE SCALE GENOMIC DNA]</scope>
</reference>
<dbReference type="HOGENOM" id="CLU_008956_5_0_1"/>
<dbReference type="STRING" id="4537.A0A0E0K9E6"/>
<dbReference type="Pfam" id="PF07762">
    <property type="entry name" value="DUF1618"/>
    <property type="match status" value="1"/>
</dbReference>
<dbReference type="Gramene" id="OPUNC03G05180.1">
    <property type="protein sequence ID" value="OPUNC03G05180.1"/>
    <property type="gene ID" value="OPUNC03G05180"/>
</dbReference>
<sequence>MTDPNPNSQNPPTAIRVLIPKSAHRRLRATAARPPAAVCARRPCEPAGMSKVISLGGGLLGWVDLWHSILLFNAHEEHPKVRYIPLPAPAPLNKKKLHLSNRSEGSPILFRDVTCNKNGVIKFVEIECRVKRISATPEEPKRPNDDPWVKDVWTDSDLLCTHTDNLPKKKRYSLMYDGWRAMTCNRTISSNCWFKGHVVDVDNIMVNSSANDLLTSMLRSKGLGMLTFKDLCTVFPTLSMDDDIVYFKCTVKYKDRDGWVAAINLGKNEVDILKPYSSASLMPFVQMFRTCTICNYLNLQLLSAEDEARQHRYERQNNDLYSFVPNLLGYGTPPYYGDYQQK</sequence>
<dbReference type="Proteomes" id="UP000026962">
    <property type="component" value="Chromosome 3"/>
</dbReference>
<dbReference type="eggNOG" id="ENOG502R3D6">
    <property type="taxonomic scope" value="Eukaryota"/>
</dbReference>
<dbReference type="InterPro" id="IPR011676">
    <property type="entry name" value="DUF1618"/>
</dbReference>
<proteinExistence type="predicted"/>
<dbReference type="PANTHER" id="PTHR33074">
    <property type="entry name" value="EXPRESSED PROTEIN-RELATED"/>
    <property type="match status" value="1"/>
</dbReference>
<feature type="domain" description="DUF1618" evidence="1">
    <location>
        <begin position="62"/>
        <end position="246"/>
    </location>
</feature>
<evidence type="ECO:0000259" key="1">
    <source>
        <dbReference type="Pfam" id="PF07762"/>
    </source>
</evidence>
<keyword evidence="3" id="KW-1185">Reference proteome</keyword>
<organism evidence="2">
    <name type="scientific">Oryza punctata</name>
    <name type="common">Red rice</name>
    <dbReference type="NCBI Taxonomy" id="4537"/>
    <lineage>
        <taxon>Eukaryota</taxon>
        <taxon>Viridiplantae</taxon>
        <taxon>Streptophyta</taxon>
        <taxon>Embryophyta</taxon>
        <taxon>Tracheophyta</taxon>
        <taxon>Spermatophyta</taxon>
        <taxon>Magnoliopsida</taxon>
        <taxon>Liliopsida</taxon>
        <taxon>Poales</taxon>
        <taxon>Poaceae</taxon>
        <taxon>BOP clade</taxon>
        <taxon>Oryzoideae</taxon>
        <taxon>Oryzeae</taxon>
        <taxon>Oryzinae</taxon>
        <taxon>Oryza</taxon>
    </lineage>
</organism>